<evidence type="ECO:0000313" key="3">
    <source>
        <dbReference type="Proteomes" id="UP000272400"/>
    </source>
</evidence>
<dbReference type="InterPro" id="IPR001387">
    <property type="entry name" value="Cro/C1-type_HTH"/>
</dbReference>
<gene>
    <name evidence="2" type="ORF">EDD29_7865</name>
</gene>
<dbReference type="Pfam" id="PF19054">
    <property type="entry name" value="DUF5753"/>
    <property type="match status" value="1"/>
</dbReference>
<dbReference type="RefSeq" id="WP_123669141.1">
    <property type="nucleotide sequence ID" value="NZ_RJKE01000001.1"/>
</dbReference>
<name>A0A3N1DAL5_9ACTN</name>
<dbReference type="Gene3D" id="1.10.260.40">
    <property type="entry name" value="lambda repressor-like DNA-binding domains"/>
    <property type="match status" value="1"/>
</dbReference>
<protein>
    <submittedName>
        <fullName evidence="2">Helix-turn-helix protein</fullName>
    </submittedName>
</protein>
<dbReference type="AlphaFoldDB" id="A0A3N1DAL5"/>
<evidence type="ECO:0000259" key="1">
    <source>
        <dbReference type="SMART" id="SM00530"/>
    </source>
</evidence>
<dbReference type="InterPro" id="IPR010982">
    <property type="entry name" value="Lambda_DNA-bd_dom_sf"/>
</dbReference>
<dbReference type="Proteomes" id="UP000272400">
    <property type="component" value="Unassembled WGS sequence"/>
</dbReference>
<dbReference type="SUPFAM" id="SSF47413">
    <property type="entry name" value="lambda repressor-like DNA-binding domains"/>
    <property type="match status" value="1"/>
</dbReference>
<dbReference type="SMART" id="SM00530">
    <property type="entry name" value="HTH_XRE"/>
    <property type="match status" value="1"/>
</dbReference>
<dbReference type="InterPro" id="IPR043917">
    <property type="entry name" value="DUF5753"/>
</dbReference>
<dbReference type="Pfam" id="PF13560">
    <property type="entry name" value="HTH_31"/>
    <property type="match status" value="1"/>
</dbReference>
<evidence type="ECO:0000313" key="2">
    <source>
        <dbReference type="EMBL" id="ROO90148.1"/>
    </source>
</evidence>
<keyword evidence="3" id="KW-1185">Reference proteome</keyword>
<dbReference type="OrthoDB" id="3466567at2"/>
<sequence>MTTEKNLEVPSLHRLFVKEMRVRREAAGLSRNRLAEALGCSPQWLAKVETYAKAPSVGLADDLDAFFTTGGTFRRTWDELDDERKRGLVPSGFRPLIEIEKTATGILAFEPMLMTGLMQTEDLARLLHLHGEGPEKVEEFVRIRMERQRLFDKPDAPWFFLLMREAALRDLPGHLRQKQCQQLLRRLEHPKISIQIIPAEELSFIGAGFMVLSFAEAEDLAYVEAAKGLGRIVEDAEAVKRLGVTFNLLRSSALSVRESERMIRAFAEAE</sequence>
<dbReference type="CDD" id="cd00093">
    <property type="entry name" value="HTH_XRE"/>
    <property type="match status" value="1"/>
</dbReference>
<dbReference type="EMBL" id="RJKE01000001">
    <property type="protein sequence ID" value="ROO90148.1"/>
    <property type="molecule type" value="Genomic_DNA"/>
</dbReference>
<dbReference type="GO" id="GO:0003677">
    <property type="term" value="F:DNA binding"/>
    <property type="evidence" value="ECO:0007669"/>
    <property type="project" value="InterPro"/>
</dbReference>
<feature type="domain" description="HTH cro/C1-type" evidence="1">
    <location>
        <begin position="19"/>
        <end position="73"/>
    </location>
</feature>
<proteinExistence type="predicted"/>
<accession>A0A3N1DAL5</accession>
<reference evidence="2 3" key="1">
    <citation type="submission" date="2018-11" db="EMBL/GenBank/DDBJ databases">
        <title>Sequencing the genomes of 1000 actinobacteria strains.</title>
        <authorList>
            <person name="Klenk H.-P."/>
        </authorList>
    </citation>
    <scope>NUCLEOTIDE SEQUENCE [LARGE SCALE GENOMIC DNA]</scope>
    <source>
        <strain evidence="2 3">DSM 44254</strain>
    </source>
</reference>
<organism evidence="2 3">
    <name type="scientific">Actinocorallia herbida</name>
    <dbReference type="NCBI Taxonomy" id="58109"/>
    <lineage>
        <taxon>Bacteria</taxon>
        <taxon>Bacillati</taxon>
        <taxon>Actinomycetota</taxon>
        <taxon>Actinomycetes</taxon>
        <taxon>Streptosporangiales</taxon>
        <taxon>Thermomonosporaceae</taxon>
        <taxon>Actinocorallia</taxon>
    </lineage>
</organism>
<comment type="caution">
    <text evidence="2">The sequence shown here is derived from an EMBL/GenBank/DDBJ whole genome shotgun (WGS) entry which is preliminary data.</text>
</comment>